<reference evidence="8 9" key="1">
    <citation type="journal article" date="2009" name="Nat. Biotechnol.">
        <title>Genome sequence of the recombinant protein production host Pichia pastoris.</title>
        <authorList>
            <person name="De Schutter K."/>
            <person name="Lin Y.C."/>
            <person name="Tiels P."/>
            <person name="Van Hecke A."/>
            <person name="Glinka S."/>
            <person name="Weber-Lehmann J."/>
            <person name="Rouze P."/>
            <person name="Van de Peer Y."/>
            <person name="Callewaert N."/>
        </authorList>
    </citation>
    <scope>NUCLEOTIDE SEQUENCE [LARGE SCALE GENOMIC DNA]</scope>
    <source>
        <strain evidence="9">GS115 / ATCC 20864</strain>
    </source>
</reference>
<dbReference type="RefSeq" id="XP_002493532.1">
    <property type="nucleotide sequence ID" value="XM_002493487.1"/>
</dbReference>
<evidence type="ECO:0000256" key="3">
    <source>
        <dbReference type="ARBA" id="ARBA00022664"/>
    </source>
</evidence>
<comment type="similarity">
    <text evidence="2">Belongs to the SNU66/SART1 family.</text>
</comment>
<evidence type="ECO:0000256" key="5">
    <source>
        <dbReference type="ARBA" id="ARBA00023242"/>
    </source>
</evidence>
<dbReference type="GeneID" id="8201038"/>
<dbReference type="EMBL" id="FN392322">
    <property type="protein sequence ID" value="CAY71353.1"/>
    <property type="molecule type" value="Genomic_DNA"/>
</dbReference>
<evidence type="ECO:0000256" key="7">
    <source>
        <dbReference type="SAM" id="MobiDB-lite"/>
    </source>
</evidence>
<evidence type="ECO:0000313" key="9">
    <source>
        <dbReference type="Proteomes" id="UP000000314"/>
    </source>
</evidence>
<proteinExistence type="inferred from homology"/>
<dbReference type="Pfam" id="PF03343">
    <property type="entry name" value="SART-1"/>
    <property type="match status" value="1"/>
</dbReference>
<protein>
    <recommendedName>
        <fullName evidence="10">U4/U6.U5 tri-snRNP-associated protein 1</fullName>
    </recommendedName>
</protein>
<evidence type="ECO:0000256" key="4">
    <source>
        <dbReference type="ARBA" id="ARBA00023187"/>
    </source>
</evidence>
<organism evidence="8 9">
    <name type="scientific">Komagataella phaffii (strain GS115 / ATCC 20864)</name>
    <name type="common">Yeast</name>
    <name type="synonym">Pichia pastoris</name>
    <dbReference type="NCBI Taxonomy" id="644223"/>
    <lineage>
        <taxon>Eukaryota</taxon>
        <taxon>Fungi</taxon>
        <taxon>Dikarya</taxon>
        <taxon>Ascomycota</taxon>
        <taxon>Saccharomycotina</taxon>
        <taxon>Pichiomycetes</taxon>
        <taxon>Pichiales</taxon>
        <taxon>Pichiaceae</taxon>
        <taxon>Komagataella</taxon>
    </lineage>
</organism>
<dbReference type="GO" id="GO:0045292">
    <property type="term" value="P:mRNA cis splicing, via spliceosome"/>
    <property type="evidence" value="ECO:0007669"/>
    <property type="project" value="TreeGrafter"/>
</dbReference>
<feature type="coiled-coil region" evidence="6">
    <location>
        <begin position="351"/>
        <end position="378"/>
    </location>
</feature>
<gene>
    <name evidence="8" type="ordered locus">PAS_chr4_0126</name>
</gene>
<dbReference type="PANTHER" id="PTHR14152:SF5">
    <property type="entry name" value="U4_U6.U5 TRI-SNRNP-ASSOCIATED PROTEIN 1"/>
    <property type="match status" value="1"/>
</dbReference>
<keyword evidence="9" id="KW-1185">Reference proteome</keyword>
<dbReference type="KEGG" id="ppa:PAS_chr4_0126"/>
<feature type="region of interest" description="Disordered" evidence="7">
    <location>
        <begin position="383"/>
        <end position="462"/>
    </location>
</feature>
<evidence type="ECO:0000313" key="8">
    <source>
        <dbReference type="EMBL" id="CAY71353.1"/>
    </source>
</evidence>
<feature type="compositionally biased region" description="Polar residues" evidence="7">
    <location>
        <begin position="432"/>
        <end position="443"/>
    </location>
</feature>
<dbReference type="PANTHER" id="PTHR14152">
    <property type="entry name" value="SQUAMOUS CELL CARCINOMA ANTIGEN RECOGNISED BY CYTOTOXIC T LYMPHOCYTES"/>
    <property type="match status" value="1"/>
</dbReference>
<dbReference type="GO" id="GO:0046540">
    <property type="term" value="C:U4/U6 x U5 tri-snRNP complex"/>
    <property type="evidence" value="ECO:0007669"/>
    <property type="project" value="InterPro"/>
</dbReference>
<dbReference type="InterPro" id="IPR005011">
    <property type="entry name" value="SNU66/SART1"/>
</dbReference>
<evidence type="ECO:0000256" key="6">
    <source>
        <dbReference type="SAM" id="Coils"/>
    </source>
</evidence>
<keyword evidence="5" id="KW-0539">Nucleus</keyword>
<dbReference type="AlphaFoldDB" id="C4R6X8"/>
<dbReference type="InParanoid" id="C4R6X8"/>
<dbReference type="Pfam" id="PF19252">
    <property type="entry name" value="HIND"/>
    <property type="match status" value="2"/>
</dbReference>
<feature type="compositionally biased region" description="Basic and acidic residues" evidence="7">
    <location>
        <begin position="410"/>
        <end position="430"/>
    </location>
</feature>
<sequence>MGGESLSIEETNKLRKQLGLALLPVEPSVSNVSAKDSISVEKTNKLRTSIGLKPIPESTPDSETKNYEEYKREQEKQLKEKEIEQRLERLRNKASNDKLRKQGTLLDSEDSANWLENLGKAETDTAVESSKAHSADYTEHDLKGTKVAHDLKDIVDVGQDIVLTLKDGSVLDDEDELEANVLVKMKQLEENIRNKLGEEKYDELDHGPGLTGGSFRLGDAVPTEGERQKHQVRPNMKLVQFSDDEFEGEVKIGSDYKKPVKMKKLKKKTQNKRKKLDDDEEINTFKVIKLDISDEYNEEDEYSKQLSAAKANRKPIRDTAEFLAEKVEQNKVETIPLTVSTMFVDETDEFLTSLKDAVERDIEEKKDEENKIEEVKVEKPVFRKRKGISSQRKETQETDEPVPENQPVDTVEKDETKEKIIHEIEDKKVADQLSTAEPENGQETTKETNPIAATPTQLNSSESLGAGLGATLKYLKVKPSIDAQRAELQNKQLLKERERQLAVIERQINERLREQALYGGSGTQLEYTNLSKKEKERLSQLEKEREQLLKDTFQEEKLKNYNPKVNLVYTDEKGNKLSTKDAFKYMSHKFHGTFKKNNK</sequence>
<dbReference type="GO" id="GO:0000481">
    <property type="term" value="P:maturation of 5S rRNA"/>
    <property type="evidence" value="ECO:0007669"/>
    <property type="project" value="TreeGrafter"/>
</dbReference>
<name>C4R6X8_KOMPG</name>
<dbReference type="OrthoDB" id="5583at2759"/>
<keyword evidence="6" id="KW-0175">Coiled coil</keyword>
<evidence type="ECO:0000256" key="1">
    <source>
        <dbReference type="ARBA" id="ARBA00004123"/>
    </source>
</evidence>
<feature type="coiled-coil region" evidence="6">
    <location>
        <begin position="481"/>
        <end position="558"/>
    </location>
</feature>
<comment type="subcellular location">
    <subcellularLocation>
        <location evidence="1">Nucleus</location>
    </subcellularLocation>
</comment>
<dbReference type="InterPro" id="IPR045347">
    <property type="entry name" value="HIND"/>
</dbReference>
<dbReference type="STRING" id="644223.C4R6X8"/>
<accession>C4R6X8</accession>
<dbReference type="OMA" id="FNGRHYR"/>
<dbReference type="eggNOG" id="KOG2217">
    <property type="taxonomic scope" value="Eukaryota"/>
</dbReference>
<dbReference type="HOGENOM" id="CLU_018358_0_0_1"/>
<keyword evidence="3" id="KW-0507">mRNA processing</keyword>
<dbReference type="FunCoup" id="C4R6X8">
    <property type="interactions" value="855"/>
</dbReference>
<evidence type="ECO:0000256" key="2">
    <source>
        <dbReference type="ARBA" id="ARBA00006076"/>
    </source>
</evidence>
<evidence type="ECO:0008006" key="10">
    <source>
        <dbReference type="Google" id="ProtNLM"/>
    </source>
</evidence>
<dbReference type="Proteomes" id="UP000000314">
    <property type="component" value="Chromosome 4"/>
</dbReference>
<feature type="region of interest" description="Disordered" evidence="7">
    <location>
        <begin position="29"/>
        <end position="69"/>
    </location>
</feature>
<keyword evidence="4" id="KW-0508">mRNA splicing</keyword>